<keyword evidence="2" id="KW-0934">Plastid</keyword>
<evidence type="ECO:0000256" key="1">
    <source>
        <dbReference type="ARBA" id="ARBA00043978"/>
    </source>
</evidence>
<proteinExistence type="inferred from homology"/>
<evidence type="ECO:0008006" key="3">
    <source>
        <dbReference type="Google" id="ProtNLM"/>
    </source>
</evidence>
<dbReference type="EMBL" id="MK814743">
    <property type="protein sequence ID" value="QCI09120.1"/>
    <property type="molecule type" value="Genomic_DNA"/>
</dbReference>
<evidence type="ECO:0000313" key="2">
    <source>
        <dbReference type="EMBL" id="QCI09120.1"/>
    </source>
</evidence>
<comment type="similarity">
    <text evidence="1">Belongs to the ycf54 family.</text>
</comment>
<protein>
    <recommendedName>
        <fullName evidence="3">Ycf54</fullName>
    </recommendedName>
</protein>
<organism evidence="2">
    <name type="scientific">Inkyuleea mariana</name>
    <dbReference type="NCBI Taxonomy" id="123988"/>
    <lineage>
        <taxon>Eukaryota</taxon>
        <taxon>Rhodophyta</taxon>
        <taxon>Florideophyceae</taxon>
        <taxon>Rhodymeniophycidae</taxon>
        <taxon>Ceramiales</taxon>
        <taxon>Ceramiaceae</taxon>
        <taxon>Inkyuleea</taxon>
    </lineage>
</organism>
<accession>A0A4D6X3D1</accession>
<gene>
    <name evidence="2" type="primary">ycf54</name>
</gene>
<sequence length="101" mass="11733">MYNYYFAIASQNFLMNEEPIEEILRERTSYYKSINKDIDFWFVLNPTFINSSSFNSINQALAGSCAAIISFDKQFIQWLKLRIGFIAIGNFESTSLFITNS</sequence>
<dbReference type="InterPro" id="IPR038409">
    <property type="entry name" value="Ycf54-like_sf"/>
</dbReference>
<geneLocation type="plastid" evidence="2"/>
<dbReference type="AlphaFoldDB" id="A0A4D6X3D1"/>
<name>A0A4D6X3D1_9FLOR</name>
<dbReference type="Pfam" id="PF10674">
    <property type="entry name" value="Ycf54"/>
    <property type="match status" value="1"/>
</dbReference>
<reference evidence="2" key="1">
    <citation type="journal article" date="2019" name="Mol. Phylogenet. Evol.">
        <title>Morphological evolution and classification of the red algal order Ceramiales inferred using plastid phylogenomics.</title>
        <authorList>
            <person name="Diaz-Tapia P."/>
            <person name="Pasella M.M."/>
            <person name="Verbruggen H."/>
            <person name="Maggs C.A."/>
        </authorList>
    </citation>
    <scope>NUCLEOTIDE SEQUENCE</scope>
    <source>
        <strain evidence="2">PD1141</strain>
    </source>
</reference>
<dbReference type="Gene3D" id="3.30.70.1860">
    <property type="entry name" value="Uncharacterised protein family Ycf54"/>
    <property type="match status" value="1"/>
</dbReference>
<dbReference type="PANTHER" id="PTHR35319">
    <property type="match status" value="1"/>
</dbReference>
<dbReference type="PANTHER" id="PTHR35319:SF2">
    <property type="entry name" value="YCF54"/>
    <property type="match status" value="1"/>
</dbReference>
<reference evidence="2" key="2">
    <citation type="submission" date="2019-04" db="EMBL/GenBank/DDBJ databases">
        <authorList>
            <person name="Pasella M."/>
        </authorList>
    </citation>
    <scope>NUCLEOTIDE SEQUENCE</scope>
    <source>
        <strain evidence="2">PD1141</strain>
    </source>
</reference>
<dbReference type="InterPro" id="IPR019616">
    <property type="entry name" value="Ycf54"/>
</dbReference>